<dbReference type="EMBL" id="CAKOGP040001770">
    <property type="protein sequence ID" value="CAJ1950730.1"/>
    <property type="molecule type" value="Genomic_DNA"/>
</dbReference>
<sequence length="307" mass="34466">MNISLADAKKKAKKGSIGYGLNKRGASGENISDAFDGSSSSDEEVGDQQSSNRGRVNQQIAKEQEALRKRAQSAASVVDASVYDYDGAYDSFKPALKEETSKGNDERKSRYIGDLLKAAKKRERERDVVYERKVAMEQAEEDLQADYQGKEKFVTRAYKRKLEERKQWELEEKQKDDEEEQNDVTKKVAGAAFASFYGNFNRNVSIGGGGGGADSEEEKEDNTLHDDVNSQTLEQLEERKLGFMDGFERDDKAAKPTNQIGVGQEVARGHKEPQKASAFSQREKREKKVAEAKRRYLERRAAAVVQQ</sequence>
<evidence type="ECO:0000256" key="3">
    <source>
        <dbReference type="SAM" id="MobiDB-lite"/>
    </source>
</evidence>
<feature type="region of interest" description="Disordered" evidence="3">
    <location>
        <begin position="165"/>
        <end position="184"/>
    </location>
</feature>
<dbReference type="PANTHER" id="PTHR30060">
    <property type="entry name" value="INNER MEMBRANE PROTEIN"/>
    <property type="match status" value="1"/>
</dbReference>
<evidence type="ECO:0000256" key="1">
    <source>
        <dbReference type="ARBA" id="ARBA00010126"/>
    </source>
</evidence>
<feature type="compositionally biased region" description="Basic and acidic residues" evidence="3">
    <location>
        <begin position="281"/>
        <end position="291"/>
    </location>
</feature>
<reference evidence="5" key="1">
    <citation type="submission" date="2023-08" db="EMBL/GenBank/DDBJ databases">
        <authorList>
            <person name="Audoor S."/>
            <person name="Bilcke G."/>
        </authorList>
    </citation>
    <scope>NUCLEOTIDE SEQUENCE</scope>
</reference>
<dbReference type="InterPro" id="IPR018612">
    <property type="entry name" value="NSRP1_N"/>
</dbReference>
<feature type="region of interest" description="Disordered" evidence="3">
    <location>
        <begin position="204"/>
        <end position="230"/>
    </location>
</feature>
<accession>A0AAD2FRG1</accession>
<dbReference type="GO" id="GO:0000381">
    <property type="term" value="P:regulation of alternative mRNA splicing, via spliceosome"/>
    <property type="evidence" value="ECO:0007669"/>
    <property type="project" value="InterPro"/>
</dbReference>
<feature type="region of interest" description="Disordered" evidence="3">
    <location>
        <begin position="267"/>
        <end position="291"/>
    </location>
</feature>
<evidence type="ECO:0000259" key="4">
    <source>
        <dbReference type="Pfam" id="PF09745"/>
    </source>
</evidence>
<name>A0AAD2FRG1_9STRA</name>
<dbReference type="Proteomes" id="UP001295423">
    <property type="component" value="Unassembled WGS sequence"/>
</dbReference>
<dbReference type="PANTHER" id="PTHR30060:SF0">
    <property type="entry name" value="COILED-COIL PROTEIN (DUF2040)-RELATED"/>
    <property type="match status" value="1"/>
</dbReference>
<gene>
    <name evidence="5" type="ORF">CYCCA115_LOCUS12728</name>
</gene>
<evidence type="ECO:0000313" key="6">
    <source>
        <dbReference type="Proteomes" id="UP001295423"/>
    </source>
</evidence>
<dbReference type="Pfam" id="PF09745">
    <property type="entry name" value="NSRP1_N"/>
    <property type="match status" value="1"/>
</dbReference>
<dbReference type="AlphaFoldDB" id="A0AAD2FRG1"/>
<organism evidence="5 6">
    <name type="scientific">Cylindrotheca closterium</name>
    <dbReference type="NCBI Taxonomy" id="2856"/>
    <lineage>
        <taxon>Eukaryota</taxon>
        <taxon>Sar</taxon>
        <taxon>Stramenopiles</taxon>
        <taxon>Ochrophyta</taxon>
        <taxon>Bacillariophyta</taxon>
        <taxon>Bacillariophyceae</taxon>
        <taxon>Bacillariophycidae</taxon>
        <taxon>Bacillariales</taxon>
        <taxon>Bacillariaceae</taxon>
        <taxon>Cylindrotheca</taxon>
    </lineage>
</organism>
<evidence type="ECO:0000313" key="5">
    <source>
        <dbReference type="EMBL" id="CAJ1950730.1"/>
    </source>
</evidence>
<keyword evidence="6" id="KW-1185">Reference proteome</keyword>
<keyword evidence="2" id="KW-0175">Coiled coil</keyword>
<feature type="compositionally biased region" description="Polar residues" evidence="3">
    <location>
        <begin position="52"/>
        <end position="61"/>
    </location>
</feature>
<protein>
    <recommendedName>
        <fullName evidence="4">Nuclear speckle splicing regulatory protein 1 N-terminal domain-containing protein</fullName>
    </recommendedName>
</protein>
<comment type="similarity">
    <text evidence="1">Belongs to the NSRP1 family.</text>
</comment>
<comment type="caution">
    <text evidence="5">The sequence shown here is derived from an EMBL/GenBank/DDBJ whole genome shotgun (WGS) entry which is preliminary data.</text>
</comment>
<feature type="region of interest" description="Disordered" evidence="3">
    <location>
        <begin position="1"/>
        <end position="67"/>
    </location>
</feature>
<evidence type="ECO:0000256" key="2">
    <source>
        <dbReference type="ARBA" id="ARBA00023054"/>
    </source>
</evidence>
<proteinExistence type="inferred from homology"/>
<feature type="compositionally biased region" description="Basic and acidic residues" evidence="3">
    <location>
        <begin position="165"/>
        <end position="176"/>
    </location>
</feature>
<feature type="domain" description="Nuclear speckle splicing regulatory protein 1 N-terminal" evidence="4">
    <location>
        <begin position="69"/>
        <end position="187"/>
    </location>
</feature>